<evidence type="ECO:0000313" key="3">
    <source>
        <dbReference type="Proteomes" id="UP001159363"/>
    </source>
</evidence>
<comment type="caution">
    <text evidence="2">The sequence shown here is derived from an EMBL/GenBank/DDBJ whole genome shotgun (WGS) entry which is preliminary data.</text>
</comment>
<proteinExistence type="predicted"/>
<dbReference type="EMBL" id="JARBHB010000003">
    <property type="protein sequence ID" value="KAJ8889149.1"/>
    <property type="molecule type" value="Genomic_DNA"/>
</dbReference>
<accession>A0ABQ9HYI5</accession>
<evidence type="ECO:0000313" key="2">
    <source>
        <dbReference type="EMBL" id="KAJ8889149.1"/>
    </source>
</evidence>
<reference evidence="2 3" key="1">
    <citation type="submission" date="2023-02" db="EMBL/GenBank/DDBJ databases">
        <title>LHISI_Scaffold_Assembly.</title>
        <authorList>
            <person name="Stuart O.P."/>
            <person name="Cleave R."/>
            <person name="Magrath M.J.L."/>
            <person name="Mikheyev A.S."/>
        </authorList>
    </citation>
    <scope>NUCLEOTIDE SEQUENCE [LARGE SCALE GENOMIC DNA]</scope>
    <source>
        <strain evidence="2">Daus_M_001</strain>
        <tissue evidence="2">Leg muscle</tissue>
    </source>
</reference>
<keyword evidence="3" id="KW-1185">Reference proteome</keyword>
<gene>
    <name evidence="2" type="ORF">PR048_008643</name>
</gene>
<organism evidence="2 3">
    <name type="scientific">Dryococelus australis</name>
    <dbReference type="NCBI Taxonomy" id="614101"/>
    <lineage>
        <taxon>Eukaryota</taxon>
        <taxon>Metazoa</taxon>
        <taxon>Ecdysozoa</taxon>
        <taxon>Arthropoda</taxon>
        <taxon>Hexapoda</taxon>
        <taxon>Insecta</taxon>
        <taxon>Pterygota</taxon>
        <taxon>Neoptera</taxon>
        <taxon>Polyneoptera</taxon>
        <taxon>Phasmatodea</taxon>
        <taxon>Verophasmatodea</taxon>
        <taxon>Anareolatae</taxon>
        <taxon>Phasmatidae</taxon>
        <taxon>Eurycanthinae</taxon>
        <taxon>Dryococelus</taxon>
    </lineage>
</organism>
<dbReference type="Proteomes" id="UP001159363">
    <property type="component" value="Chromosome 3"/>
</dbReference>
<evidence type="ECO:0000256" key="1">
    <source>
        <dbReference type="SAM" id="Coils"/>
    </source>
</evidence>
<sequence>MEPQLVPIAGYLLRMRQSAHSHYKNHPEEQKKLKEEEEMRLKEEEKQKKSLEELNIKEMEATRKTIAADEGKLRVLRREEAE</sequence>
<protein>
    <submittedName>
        <fullName evidence="2">Uncharacterized protein</fullName>
    </submittedName>
</protein>
<name>A0ABQ9HYI5_9NEOP</name>
<feature type="coiled-coil region" evidence="1">
    <location>
        <begin position="32"/>
        <end position="62"/>
    </location>
</feature>
<keyword evidence="1" id="KW-0175">Coiled coil</keyword>